<sequence>RSYRDRHNRILLEGLRIVHDALLANMEPITIFYSNKNLIDKLTSKLPSRYFVPVDDKTMKNLLTALTPPGIVGVFKKPCSQLKIESNVLPLTVICDRVKDPSNLGTIVRTCAAAGCQALITTEYSTDLWDPKVLRGGAGGHFRVPLYGLLSWKQIADMLGDDTRLYLAESDNTGKIIISPWKYFVVENPISWHCYGTLNLDLGSIIIPYFEVDWTLGPSALIVGGETTGISTEAQMLACGERGQAVHIPMVGNIDSLSAGISVALIVYEAFRQI</sequence>
<dbReference type="HOGENOM" id="CLU_021322_1_0_1"/>
<dbReference type="STRING" id="45351.A7S341"/>
<dbReference type="SUPFAM" id="SSF75217">
    <property type="entry name" value="alpha/beta knot"/>
    <property type="match status" value="1"/>
</dbReference>
<dbReference type="InterPro" id="IPR051259">
    <property type="entry name" value="rRNA_Methyltransferase"/>
</dbReference>
<organism evidence="4 5">
    <name type="scientific">Nematostella vectensis</name>
    <name type="common">Starlet sea anemone</name>
    <dbReference type="NCBI Taxonomy" id="45351"/>
    <lineage>
        <taxon>Eukaryota</taxon>
        <taxon>Metazoa</taxon>
        <taxon>Cnidaria</taxon>
        <taxon>Anthozoa</taxon>
        <taxon>Hexacorallia</taxon>
        <taxon>Actiniaria</taxon>
        <taxon>Edwardsiidae</taxon>
        <taxon>Nematostella</taxon>
    </lineage>
</organism>
<dbReference type="SUPFAM" id="SSF55315">
    <property type="entry name" value="L30e-like"/>
    <property type="match status" value="1"/>
</dbReference>
<evidence type="ECO:0000259" key="3">
    <source>
        <dbReference type="Pfam" id="PF00588"/>
    </source>
</evidence>
<dbReference type="Gene3D" id="3.30.1330.30">
    <property type="match status" value="1"/>
</dbReference>
<proteinExistence type="predicted"/>
<gene>
    <name evidence="4" type="ORF">NEMVEDRAFT_v1g25116</name>
</gene>
<dbReference type="Proteomes" id="UP000001593">
    <property type="component" value="Unassembled WGS sequence"/>
</dbReference>
<dbReference type="InParanoid" id="A7S341"/>
<dbReference type="GO" id="GO:0003723">
    <property type="term" value="F:RNA binding"/>
    <property type="evidence" value="ECO:0007669"/>
    <property type="project" value="InterPro"/>
</dbReference>
<dbReference type="OMA" id="AHNLLII"/>
<dbReference type="InterPro" id="IPR001537">
    <property type="entry name" value="SpoU_MeTrfase"/>
</dbReference>
<dbReference type="eggNOG" id="KOG2506">
    <property type="taxonomic scope" value="Eukaryota"/>
</dbReference>
<evidence type="ECO:0000313" key="5">
    <source>
        <dbReference type="Proteomes" id="UP000001593"/>
    </source>
</evidence>
<dbReference type="PhylomeDB" id="A7S341"/>
<accession>A7S341</accession>
<dbReference type="GO" id="GO:0032259">
    <property type="term" value="P:methylation"/>
    <property type="evidence" value="ECO:0007669"/>
    <property type="project" value="UniProtKB-KW"/>
</dbReference>
<dbReference type="CDD" id="cd18106">
    <property type="entry name" value="SpoU-like_RNMTL1"/>
    <property type="match status" value="1"/>
</dbReference>
<keyword evidence="2" id="KW-0808">Transferase</keyword>
<keyword evidence="1" id="KW-0489">Methyltransferase</keyword>
<dbReference type="InterPro" id="IPR029026">
    <property type="entry name" value="tRNA_m1G_MTases_N"/>
</dbReference>
<dbReference type="PANTHER" id="PTHR43191">
    <property type="entry name" value="RRNA METHYLTRANSFERASE 3"/>
    <property type="match status" value="1"/>
</dbReference>
<feature type="domain" description="tRNA/rRNA methyltransferase SpoU type" evidence="3">
    <location>
        <begin position="91"/>
        <end position="268"/>
    </location>
</feature>
<dbReference type="GO" id="GO:0006396">
    <property type="term" value="P:RNA processing"/>
    <property type="evidence" value="ECO:0007669"/>
    <property type="project" value="InterPro"/>
</dbReference>
<feature type="non-terminal residue" evidence="4">
    <location>
        <position position="274"/>
    </location>
</feature>
<reference evidence="4 5" key="1">
    <citation type="journal article" date="2007" name="Science">
        <title>Sea anemone genome reveals ancestral eumetazoan gene repertoire and genomic organization.</title>
        <authorList>
            <person name="Putnam N.H."/>
            <person name="Srivastava M."/>
            <person name="Hellsten U."/>
            <person name="Dirks B."/>
            <person name="Chapman J."/>
            <person name="Salamov A."/>
            <person name="Terry A."/>
            <person name="Shapiro H."/>
            <person name="Lindquist E."/>
            <person name="Kapitonov V.V."/>
            <person name="Jurka J."/>
            <person name="Genikhovich G."/>
            <person name="Grigoriev I.V."/>
            <person name="Lucas S.M."/>
            <person name="Steele R.E."/>
            <person name="Finnerty J.R."/>
            <person name="Technau U."/>
            <person name="Martindale M.Q."/>
            <person name="Rokhsar D.S."/>
        </authorList>
    </citation>
    <scope>NUCLEOTIDE SEQUENCE [LARGE SCALE GENOMIC DNA]</scope>
    <source>
        <strain evidence="5">CH2 X CH6</strain>
    </source>
</reference>
<keyword evidence="5" id="KW-1185">Reference proteome</keyword>
<evidence type="ECO:0000256" key="1">
    <source>
        <dbReference type="ARBA" id="ARBA00022603"/>
    </source>
</evidence>
<dbReference type="InterPro" id="IPR029064">
    <property type="entry name" value="Ribosomal_eL30-like_sf"/>
</dbReference>
<evidence type="ECO:0000313" key="4">
    <source>
        <dbReference type="EMBL" id="EDO41927.1"/>
    </source>
</evidence>
<dbReference type="GO" id="GO:0008173">
    <property type="term" value="F:RNA methyltransferase activity"/>
    <property type="evidence" value="ECO:0007669"/>
    <property type="project" value="InterPro"/>
</dbReference>
<dbReference type="Gene3D" id="3.40.1280.10">
    <property type="match status" value="1"/>
</dbReference>
<dbReference type="PANTHER" id="PTHR43191:SF2">
    <property type="entry name" value="RRNA METHYLTRANSFERASE 3, MITOCHONDRIAL"/>
    <property type="match status" value="1"/>
</dbReference>
<dbReference type="EMBL" id="DS469571">
    <property type="protein sequence ID" value="EDO41927.1"/>
    <property type="molecule type" value="Genomic_DNA"/>
</dbReference>
<dbReference type="AlphaFoldDB" id="A7S341"/>
<dbReference type="Pfam" id="PF00588">
    <property type="entry name" value="SpoU_methylase"/>
    <property type="match status" value="1"/>
</dbReference>
<name>A7S341_NEMVE</name>
<feature type="non-terminal residue" evidence="4">
    <location>
        <position position="1"/>
    </location>
</feature>
<evidence type="ECO:0000256" key="2">
    <source>
        <dbReference type="ARBA" id="ARBA00022679"/>
    </source>
</evidence>
<dbReference type="InterPro" id="IPR029028">
    <property type="entry name" value="Alpha/beta_knot_MTases"/>
</dbReference>
<protein>
    <recommendedName>
        <fullName evidence="3">tRNA/rRNA methyltransferase SpoU type domain-containing protein</fullName>
    </recommendedName>
</protein>